<protein>
    <submittedName>
        <fullName evidence="5">Cathepsin-L cysteine peptidase, putative</fullName>
    </submittedName>
</protein>
<dbReference type="GO" id="GO:0006508">
    <property type="term" value="P:proteolysis"/>
    <property type="evidence" value="ECO:0007669"/>
    <property type="project" value="InterPro"/>
</dbReference>
<dbReference type="AlphaFoldDB" id="A0A0S4JV57"/>
<feature type="domain" description="Cathepsin propeptide inhibitor" evidence="4">
    <location>
        <begin position="28"/>
        <end position="85"/>
    </location>
</feature>
<dbReference type="SUPFAM" id="SSF54001">
    <property type="entry name" value="Cysteine proteinases"/>
    <property type="match status" value="1"/>
</dbReference>
<dbReference type="InterPro" id="IPR013128">
    <property type="entry name" value="Peptidase_C1A"/>
</dbReference>
<accession>A0A0S4JV57</accession>
<evidence type="ECO:0000313" key="6">
    <source>
        <dbReference type="Proteomes" id="UP000051952"/>
    </source>
</evidence>
<dbReference type="SMART" id="SM00645">
    <property type="entry name" value="Pept_C1"/>
    <property type="match status" value="1"/>
</dbReference>
<evidence type="ECO:0000313" key="5">
    <source>
        <dbReference type="EMBL" id="CUG93281.1"/>
    </source>
</evidence>
<dbReference type="InterPro" id="IPR025661">
    <property type="entry name" value="Pept_asp_AS"/>
</dbReference>
<dbReference type="OMA" id="PRRGHSM"/>
<dbReference type="InterPro" id="IPR039417">
    <property type="entry name" value="Peptidase_C1A_papain-like"/>
</dbReference>
<dbReference type="InterPro" id="IPR025660">
    <property type="entry name" value="Pept_his_AS"/>
</dbReference>
<keyword evidence="2" id="KW-1015">Disulfide bond</keyword>
<dbReference type="InterPro" id="IPR013201">
    <property type="entry name" value="Prot_inhib_I29"/>
</dbReference>
<reference evidence="6" key="1">
    <citation type="submission" date="2015-09" db="EMBL/GenBank/DDBJ databases">
        <authorList>
            <consortium name="Pathogen Informatics"/>
        </authorList>
    </citation>
    <scope>NUCLEOTIDE SEQUENCE [LARGE SCALE GENOMIC DNA]</scope>
    <source>
        <strain evidence="6">Lake Konstanz</strain>
    </source>
</reference>
<feature type="non-terminal residue" evidence="5">
    <location>
        <position position="1"/>
    </location>
</feature>
<dbReference type="PANTHER" id="PTHR12411">
    <property type="entry name" value="CYSTEINE PROTEASE FAMILY C1-RELATED"/>
    <property type="match status" value="1"/>
</dbReference>
<evidence type="ECO:0000259" key="3">
    <source>
        <dbReference type="SMART" id="SM00645"/>
    </source>
</evidence>
<dbReference type="Proteomes" id="UP000051952">
    <property type="component" value="Unassembled WGS sequence"/>
</dbReference>
<evidence type="ECO:0000259" key="4">
    <source>
        <dbReference type="SMART" id="SM00848"/>
    </source>
</evidence>
<dbReference type="PRINTS" id="PR00705">
    <property type="entry name" value="PAPAIN"/>
</dbReference>
<gene>
    <name evidence="5" type="ORF">BSAL_41745</name>
</gene>
<evidence type="ECO:0000256" key="2">
    <source>
        <dbReference type="ARBA" id="ARBA00023157"/>
    </source>
</evidence>
<sequence>AAVATILLTTVEASRRPKWNELSSSYSFAQYIVDFRKVYQSPEEHASREAIFYKNLDAVLTHNKDTTRSYKQGVNYFTDLDESELSAMRGGRFEPSYAGKYAAAQVRKTKDAVVSLPPSVDYRTRLPAVLTAVKDQGNCGDCWAHAVTEAIESAYAIATGELFVLSQQQVTSCTPPLGTCYSCNGSYPSVAYDYVAENGLTEEWIYPFESYNNTFPACKQHPYLPTPVKTIVNISGYINIQSNDQQATMEALVANGPLSILVDASLWGAYESGIFDGCSYAGNTTTLDHAVNLVGYGSEDGIDYWIVRNSWAPSWGESGYIRVARPTQPQCGEILGSGTYGCFNNPTLATGCGECSLLYAPQFPIVSV</sequence>
<dbReference type="GO" id="GO:0008234">
    <property type="term" value="F:cysteine-type peptidase activity"/>
    <property type="evidence" value="ECO:0007669"/>
    <property type="project" value="InterPro"/>
</dbReference>
<dbReference type="Pfam" id="PF08246">
    <property type="entry name" value="Inhibitor_I29"/>
    <property type="match status" value="1"/>
</dbReference>
<dbReference type="OrthoDB" id="10253408at2759"/>
<dbReference type="Gene3D" id="3.90.70.10">
    <property type="entry name" value="Cysteine proteinases"/>
    <property type="match status" value="1"/>
</dbReference>
<keyword evidence="6" id="KW-1185">Reference proteome</keyword>
<dbReference type="PROSITE" id="PS00639">
    <property type="entry name" value="THIOL_PROTEASE_HIS"/>
    <property type="match status" value="1"/>
</dbReference>
<name>A0A0S4JV57_BODSA</name>
<evidence type="ECO:0000256" key="1">
    <source>
        <dbReference type="ARBA" id="ARBA00008455"/>
    </source>
</evidence>
<dbReference type="PROSITE" id="PS00139">
    <property type="entry name" value="THIOL_PROTEASE_CYS"/>
    <property type="match status" value="1"/>
</dbReference>
<dbReference type="InterPro" id="IPR000169">
    <property type="entry name" value="Pept_cys_AS"/>
</dbReference>
<proteinExistence type="inferred from homology"/>
<dbReference type="Pfam" id="PF00112">
    <property type="entry name" value="Peptidase_C1"/>
    <property type="match status" value="1"/>
</dbReference>
<dbReference type="SMART" id="SM00848">
    <property type="entry name" value="Inhibitor_I29"/>
    <property type="match status" value="1"/>
</dbReference>
<dbReference type="InterPro" id="IPR000668">
    <property type="entry name" value="Peptidase_C1A_C"/>
</dbReference>
<dbReference type="CDD" id="cd02248">
    <property type="entry name" value="Peptidase_C1A"/>
    <property type="match status" value="1"/>
</dbReference>
<organism evidence="5 6">
    <name type="scientific">Bodo saltans</name>
    <name type="common">Flagellated protozoan</name>
    <dbReference type="NCBI Taxonomy" id="75058"/>
    <lineage>
        <taxon>Eukaryota</taxon>
        <taxon>Discoba</taxon>
        <taxon>Euglenozoa</taxon>
        <taxon>Kinetoplastea</taxon>
        <taxon>Metakinetoplastina</taxon>
        <taxon>Eubodonida</taxon>
        <taxon>Bodonidae</taxon>
        <taxon>Bodo</taxon>
    </lineage>
</organism>
<feature type="domain" description="Peptidase C1A papain C-terminal" evidence="3">
    <location>
        <begin position="116"/>
        <end position="342"/>
    </location>
</feature>
<comment type="similarity">
    <text evidence="1">Belongs to the peptidase C1 family.</text>
</comment>
<dbReference type="EMBL" id="CYKH01002137">
    <property type="protein sequence ID" value="CUG93281.1"/>
    <property type="molecule type" value="Genomic_DNA"/>
</dbReference>
<dbReference type="InterPro" id="IPR038765">
    <property type="entry name" value="Papain-like_cys_pep_sf"/>
</dbReference>
<dbReference type="VEuPathDB" id="TriTrypDB:BSAL_41745"/>
<dbReference type="PROSITE" id="PS00640">
    <property type="entry name" value="THIOL_PROTEASE_ASN"/>
    <property type="match status" value="1"/>
</dbReference>